<dbReference type="SUPFAM" id="SSF52540">
    <property type="entry name" value="P-loop containing nucleoside triphosphate hydrolases"/>
    <property type="match status" value="1"/>
</dbReference>
<dbReference type="Gene3D" id="3.40.50.300">
    <property type="entry name" value="P-loop containing nucleotide triphosphate hydrolases"/>
    <property type="match status" value="1"/>
</dbReference>
<evidence type="ECO:0000313" key="1">
    <source>
        <dbReference type="EMBL" id="AJA10479.1"/>
    </source>
</evidence>
<protein>
    <recommendedName>
        <fullName evidence="3">Sulfotransferase family protein</fullName>
    </recommendedName>
</protein>
<name>A0A0A7PKG0_9SPHN</name>
<evidence type="ECO:0000313" key="2">
    <source>
        <dbReference type="Proteomes" id="UP000030907"/>
    </source>
</evidence>
<keyword evidence="2" id="KW-1185">Reference proteome</keyword>
<dbReference type="Proteomes" id="UP000030907">
    <property type="component" value="Chromosome"/>
</dbReference>
<dbReference type="HOGENOM" id="CLU_064498_0_0_5"/>
<dbReference type="AlphaFoldDB" id="A0A0A7PKG0"/>
<reference evidence="1 2" key="1">
    <citation type="journal article" date="2015" name="Int. J. Syst. Evol. Microbiol.">
        <title>Description of Sphingopyxis fribergensis sp. nov. - a soil bacterium with the ability to degrade styrene and phenylacetic acid.</title>
        <authorList>
            <person name="Oelschlagel M."/>
            <person name="Ruckert C."/>
            <person name="Kalinowski J."/>
            <person name="Schmidt G."/>
            <person name="Schlomann M."/>
            <person name="Tischler D."/>
        </authorList>
    </citation>
    <scope>NUCLEOTIDE SEQUENCE [LARGE SCALE GENOMIC DNA]</scope>
    <source>
        <strain evidence="1 2">Kp5.2</strain>
    </source>
</reference>
<dbReference type="KEGG" id="sphk:SKP52_18045"/>
<proteinExistence type="predicted"/>
<dbReference type="EMBL" id="CP009122">
    <property type="protein sequence ID" value="AJA10479.1"/>
    <property type="molecule type" value="Genomic_DNA"/>
</dbReference>
<dbReference type="InterPro" id="IPR027417">
    <property type="entry name" value="P-loop_NTPase"/>
</dbReference>
<gene>
    <name evidence="1" type="ORF">SKP52_18045</name>
</gene>
<accession>A0A0A7PKG0</accession>
<evidence type="ECO:0008006" key="3">
    <source>
        <dbReference type="Google" id="ProtNLM"/>
    </source>
</evidence>
<organism evidence="1 2">
    <name type="scientific">Sphingopyxis fribergensis</name>
    <dbReference type="NCBI Taxonomy" id="1515612"/>
    <lineage>
        <taxon>Bacteria</taxon>
        <taxon>Pseudomonadati</taxon>
        <taxon>Pseudomonadota</taxon>
        <taxon>Alphaproteobacteria</taxon>
        <taxon>Sphingomonadales</taxon>
        <taxon>Sphingomonadaceae</taxon>
        <taxon>Sphingopyxis</taxon>
    </lineage>
</organism>
<sequence length="356" mass="38695">MAMLAIGRGNRQGRLMIPESSIAAVMRDTEWLAHRYDPGHDAFHFRRVGRAKRADVPFLTDLHLGEEKSPVVLRRADCRTAAEDRPPPLHFLFHSAYCASTMLAQALDQPGVATSLSEPVLLNDMVGWRRRGATPRDHGAVMDDALAVLGRGFTPDEAVIVKPSNIFNPLARGALTLRPQARAILLHAPLRDFLLSVARKGMWCRLWCRELLEGYLADAYVQLGFEARDYFRQSDLQVAAVGWLAQQQAFAALLAWAPDRIASLDSETLTRAPAAAVAAAMDHLRLAGDRAAIADHPALGRNSKSGAPFAAGERQRDLAAAEAAYGEEIAQVVGWAEAVADQAGIPLALPAPLVVR</sequence>